<feature type="region of interest" description="Disordered" evidence="1">
    <location>
        <begin position="32"/>
        <end position="94"/>
    </location>
</feature>
<protein>
    <submittedName>
        <fullName evidence="2">Uncharacterized protein</fullName>
    </submittedName>
</protein>
<organism evidence="2 3">
    <name type="scientific">Riccia fluitans</name>
    <dbReference type="NCBI Taxonomy" id="41844"/>
    <lineage>
        <taxon>Eukaryota</taxon>
        <taxon>Viridiplantae</taxon>
        <taxon>Streptophyta</taxon>
        <taxon>Embryophyta</taxon>
        <taxon>Marchantiophyta</taxon>
        <taxon>Marchantiopsida</taxon>
        <taxon>Marchantiidae</taxon>
        <taxon>Marchantiales</taxon>
        <taxon>Ricciaceae</taxon>
        <taxon>Riccia</taxon>
    </lineage>
</organism>
<feature type="compositionally biased region" description="Polar residues" evidence="1">
    <location>
        <begin position="207"/>
        <end position="243"/>
    </location>
</feature>
<reference evidence="2 3" key="1">
    <citation type="submission" date="2024-09" db="EMBL/GenBank/DDBJ databases">
        <title>Chromosome-scale assembly of Riccia fluitans.</title>
        <authorList>
            <person name="Paukszto L."/>
            <person name="Sawicki J."/>
            <person name="Karawczyk K."/>
            <person name="Piernik-Szablinska J."/>
            <person name="Szczecinska M."/>
            <person name="Mazdziarz M."/>
        </authorList>
    </citation>
    <scope>NUCLEOTIDE SEQUENCE [LARGE SCALE GENOMIC DNA]</scope>
    <source>
        <strain evidence="2">Rf_01</strain>
        <tissue evidence="2">Aerial parts of the thallus</tissue>
    </source>
</reference>
<dbReference type="Proteomes" id="UP001605036">
    <property type="component" value="Unassembled WGS sequence"/>
</dbReference>
<evidence type="ECO:0000313" key="2">
    <source>
        <dbReference type="EMBL" id="KAL2620227.1"/>
    </source>
</evidence>
<evidence type="ECO:0000256" key="1">
    <source>
        <dbReference type="SAM" id="MobiDB-lite"/>
    </source>
</evidence>
<feature type="compositionally biased region" description="Basic and acidic residues" evidence="1">
    <location>
        <begin position="268"/>
        <end position="292"/>
    </location>
</feature>
<dbReference type="EMBL" id="JBHFFA010000006">
    <property type="protein sequence ID" value="KAL2620227.1"/>
    <property type="molecule type" value="Genomic_DNA"/>
</dbReference>
<proteinExistence type="predicted"/>
<sequence length="529" mass="57500">MGVLGNQAQFRSFLRWRNKSRRAIAISKTCPEPLQDDQDVTSIDSEPYSPKNLDFKVPRNTVARDACDDDSSDQGSKLDESTSSTVMSRHGQEGRAVDNCQSGFASVGYLTAQTLLSVPEEDEGTGKSPLIHSNSNSPDTDRSFQGTGDHMSPATTAVTENSGPSSTSSGYSAGKSGSISRSISVEDLSSSSNSKSSRSVSELGSLNRGQGSETSSKSNSGGDLGSRSNSTGKLAPSDSQLEVTNKEELPLTETGSSIHTSGPVYERSGSEDRRAKAYGKEEGQTAEHKGGGDESSWTTQSKLRINKGERLINHDQAVESESGNDNRGWYIHWSKSSQCITNHYQLRPVMDELRSWSMKVPGTVNIRYTHTTGVEVCLPWPDLRTGSREQIQHFVEIVNSFAGRQVFYYLFIEHPKGFIRSMPPRAPSPTSACSSGSNGVASLRKWIQPSASKPKSENRLEIQSDISLTLSSPILTSIPFASTYATRLVWRASGSKMLSGLDSNLYALEHPSRMPQGSRGVQKYIVYHA</sequence>
<evidence type="ECO:0000313" key="3">
    <source>
        <dbReference type="Proteomes" id="UP001605036"/>
    </source>
</evidence>
<name>A0ABD1Y3E2_9MARC</name>
<gene>
    <name evidence="2" type="ORF">R1flu_000432</name>
</gene>
<keyword evidence="3" id="KW-1185">Reference proteome</keyword>
<comment type="caution">
    <text evidence="2">The sequence shown here is derived from an EMBL/GenBank/DDBJ whole genome shotgun (WGS) entry which is preliminary data.</text>
</comment>
<feature type="compositionally biased region" description="Polar residues" evidence="1">
    <location>
        <begin position="131"/>
        <end position="146"/>
    </location>
</feature>
<feature type="compositionally biased region" description="Low complexity" evidence="1">
    <location>
        <begin position="162"/>
        <end position="203"/>
    </location>
</feature>
<accession>A0ABD1Y3E2</accession>
<feature type="region of interest" description="Disordered" evidence="1">
    <location>
        <begin position="120"/>
        <end position="299"/>
    </location>
</feature>
<dbReference type="AlphaFoldDB" id="A0ABD1Y3E2"/>